<feature type="region of interest" description="Disordered" evidence="1">
    <location>
        <begin position="84"/>
        <end position="104"/>
    </location>
</feature>
<feature type="region of interest" description="Disordered" evidence="1">
    <location>
        <begin position="1"/>
        <end position="27"/>
    </location>
</feature>
<reference evidence="2 3" key="1">
    <citation type="journal article" date="2013" name="Proc. Natl. Acad. Sci. U.S.A.">
        <title>Fine-scale variation in meiotic recombination in Mimulus inferred from population shotgun sequencing.</title>
        <authorList>
            <person name="Hellsten U."/>
            <person name="Wright K.M."/>
            <person name="Jenkins J."/>
            <person name="Shu S."/>
            <person name="Yuan Y."/>
            <person name="Wessler S.R."/>
            <person name="Schmutz J."/>
            <person name="Willis J.H."/>
            <person name="Rokhsar D.S."/>
        </authorList>
    </citation>
    <scope>NUCLEOTIDE SEQUENCE [LARGE SCALE GENOMIC DNA]</scope>
    <source>
        <strain evidence="3">cv. DUN x IM62</strain>
    </source>
</reference>
<evidence type="ECO:0000313" key="3">
    <source>
        <dbReference type="Proteomes" id="UP000030748"/>
    </source>
</evidence>
<evidence type="ECO:0000313" key="2">
    <source>
        <dbReference type="EMBL" id="EYU32294.1"/>
    </source>
</evidence>
<protein>
    <submittedName>
        <fullName evidence="2">Uncharacterized protein</fullName>
    </submittedName>
</protein>
<dbReference type="OMA" id="SINANWA"/>
<dbReference type="EMBL" id="KI630880">
    <property type="protein sequence ID" value="EYU32294.1"/>
    <property type="molecule type" value="Genomic_DNA"/>
</dbReference>
<organism evidence="2 3">
    <name type="scientific">Erythranthe guttata</name>
    <name type="common">Yellow monkey flower</name>
    <name type="synonym">Mimulus guttatus</name>
    <dbReference type="NCBI Taxonomy" id="4155"/>
    <lineage>
        <taxon>Eukaryota</taxon>
        <taxon>Viridiplantae</taxon>
        <taxon>Streptophyta</taxon>
        <taxon>Embryophyta</taxon>
        <taxon>Tracheophyta</taxon>
        <taxon>Spermatophyta</taxon>
        <taxon>Magnoliopsida</taxon>
        <taxon>eudicotyledons</taxon>
        <taxon>Gunneridae</taxon>
        <taxon>Pentapetalae</taxon>
        <taxon>asterids</taxon>
        <taxon>lamiids</taxon>
        <taxon>Lamiales</taxon>
        <taxon>Phrymaceae</taxon>
        <taxon>Erythranthe</taxon>
    </lineage>
</organism>
<keyword evidence="3" id="KW-1185">Reference proteome</keyword>
<dbReference type="PANTHER" id="PTHR37728">
    <property type="entry name" value="BNAA04G26730D PROTEIN"/>
    <property type="match status" value="1"/>
</dbReference>
<dbReference type="PANTHER" id="PTHR37728:SF1">
    <property type="entry name" value="OS06G0132300 PROTEIN"/>
    <property type="match status" value="1"/>
</dbReference>
<dbReference type="PhylomeDB" id="A0A022QXG2"/>
<dbReference type="KEGG" id="egt:105964015"/>
<dbReference type="Proteomes" id="UP000030748">
    <property type="component" value="Unassembled WGS sequence"/>
</dbReference>
<sequence length="140" mass="15790">MWAALPLQPWPPNTISTTKPPPRRHHPVTACNLQNLNTDAGAGPGRAAISITALKANQPQEKQAERQMSGADVLMALQIVAAKKAKKNKKARDSSKGRSNFNIKETNRFQDFSNVRPLCIQPHWTRRLEEFERRLEQLSE</sequence>
<dbReference type="AlphaFoldDB" id="A0A022QXG2"/>
<gene>
    <name evidence="2" type="ORF">MIMGU_mgv11b013319mg</name>
</gene>
<name>A0A022QXG2_ERYGU</name>
<accession>A0A022QXG2</accession>
<dbReference type="OrthoDB" id="1295485at2759"/>
<evidence type="ECO:0000256" key="1">
    <source>
        <dbReference type="SAM" id="MobiDB-lite"/>
    </source>
</evidence>
<proteinExistence type="predicted"/>
<dbReference type="eggNOG" id="ENOG502SDH9">
    <property type="taxonomic scope" value="Eukaryota"/>
</dbReference>